<dbReference type="Gene3D" id="3.60.40.10">
    <property type="entry name" value="PPM-type phosphatase domain"/>
    <property type="match status" value="1"/>
</dbReference>
<comment type="caution">
    <text evidence="1">The sequence shown here is derived from an EMBL/GenBank/DDBJ whole genome shotgun (WGS) entry which is preliminary data.</text>
</comment>
<dbReference type="InterPro" id="IPR036457">
    <property type="entry name" value="PPM-type-like_dom_sf"/>
</dbReference>
<reference evidence="1" key="1">
    <citation type="journal article" date="2014" name="Front. Microbiol.">
        <title>High frequency of phylogenetically diverse reductive dehalogenase-homologous genes in deep subseafloor sedimentary metagenomes.</title>
        <authorList>
            <person name="Kawai M."/>
            <person name="Futagami T."/>
            <person name="Toyoda A."/>
            <person name="Takaki Y."/>
            <person name="Nishi S."/>
            <person name="Hori S."/>
            <person name="Arai W."/>
            <person name="Tsubouchi T."/>
            <person name="Morono Y."/>
            <person name="Uchiyama I."/>
            <person name="Ito T."/>
            <person name="Fujiyama A."/>
            <person name="Inagaki F."/>
            <person name="Takami H."/>
        </authorList>
    </citation>
    <scope>NUCLEOTIDE SEQUENCE</scope>
    <source>
        <strain evidence="1">Expedition CK06-06</strain>
    </source>
</reference>
<organism evidence="1">
    <name type="scientific">marine sediment metagenome</name>
    <dbReference type="NCBI Taxonomy" id="412755"/>
    <lineage>
        <taxon>unclassified sequences</taxon>
        <taxon>metagenomes</taxon>
        <taxon>ecological metagenomes</taxon>
    </lineage>
</organism>
<gene>
    <name evidence="1" type="ORF">S01H1_24434</name>
</gene>
<accession>X0V1I8</accession>
<dbReference type="EMBL" id="BARS01014548">
    <property type="protein sequence ID" value="GAF94500.1"/>
    <property type="molecule type" value="Genomic_DNA"/>
</dbReference>
<feature type="non-terminal residue" evidence="1">
    <location>
        <position position="1"/>
    </location>
</feature>
<proteinExistence type="predicted"/>
<evidence type="ECO:0008006" key="2">
    <source>
        <dbReference type="Google" id="ProtNLM"/>
    </source>
</evidence>
<protein>
    <recommendedName>
        <fullName evidence="2">PPM-type phosphatase domain-containing protein</fullName>
    </recommendedName>
</protein>
<name>X0V1I8_9ZZZZ</name>
<dbReference type="AlphaFoldDB" id="X0V1I8"/>
<evidence type="ECO:0000313" key="1">
    <source>
        <dbReference type="EMBL" id="GAF94500.1"/>
    </source>
</evidence>
<sequence length="45" mass="4903">VRASLAKTAIEIQAAILQAISDHTANAPQYDDITLVVIKRKKQKA</sequence>